<dbReference type="InterPro" id="IPR003646">
    <property type="entry name" value="SH3-like_bac-type"/>
</dbReference>
<dbReference type="Pfam" id="PF08239">
    <property type="entry name" value="SH3_3"/>
    <property type="match status" value="1"/>
</dbReference>
<reference evidence="2" key="1">
    <citation type="submission" date="2022-01" db="EMBL/GenBank/DDBJ databases">
        <title>Genome-Based Taxonomic Classification of the Phylum Actinobacteria.</title>
        <authorList>
            <person name="Gao Y."/>
        </authorList>
    </citation>
    <scope>NUCLEOTIDE SEQUENCE</scope>
    <source>
        <strain evidence="2">KLBMP 8922</strain>
    </source>
</reference>
<name>A0AA41Q0W8_9ACTN</name>
<keyword evidence="3" id="KW-1185">Reference proteome</keyword>
<dbReference type="Proteomes" id="UP001165378">
    <property type="component" value="Unassembled WGS sequence"/>
</dbReference>
<sequence>MVREAPTQRSGLVATLPNNTKVTVLCHTTGPSVVSFTGRSTEVWNKIALPGGRTGYVSDGWLATSADITTLVPYCR</sequence>
<dbReference type="Gene3D" id="2.30.30.40">
    <property type="entry name" value="SH3 Domains"/>
    <property type="match status" value="1"/>
</dbReference>
<protein>
    <submittedName>
        <fullName evidence="2">SH3 domain-containing protein</fullName>
    </submittedName>
</protein>
<evidence type="ECO:0000313" key="2">
    <source>
        <dbReference type="EMBL" id="MCF2529508.1"/>
    </source>
</evidence>
<accession>A0AA41Q0W8</accession>
<gene>
    <name evidence="2" type="ORF">LZ495_20130</name>
</gene>
<comment type="caution">
    <text evidence="2">The sequence shown here is derived from an EMBL/GenBank/DDBJ whole genome shotgun (WGS) entry which is preliminary data.</text>
</comment>
<organism evidence="2 3">
    <name type="scientific">Yinghuangia soli</name>
    <dbReference type="NCBI Taxonomy" id="2908204"/>
    <lineage>
        <taxon>Bacteria</taxon>
        <taxon>Bacillati</taxon>
        <taxon>Actinomycetota</taxon>
        <taxon>Actinomycetes</taxon>
        <taxon>Kitasatosporales</taxon>
        <taxon>Streptomycetaceae</taxon>
        <taxon>Yinghuangia</taxon>
    </lineage>
</organism>
<dbReference type="EMBL" id="JAKFHA010000011">
    <property type="protein sequence ID" value="MCF2529508.1"/>
    <property type="molecule type" value="Genomic_DNA"/>
</dbReference>
<proteinExistence type="predicted"/>
<dbReference type="AlphaFoldDB" id="A0AA41Q0W8"/>
<evidence type="ECO:0000313" key="3">
    <source>
        <dbReference type="Proteomes" id="UP001165378"/>
    </source>
</evidence>
<feature type="domain" description="SH3b" evidence="1">
    <location>
        <begin position="2"/>
        <end position="62"/>
    </location>
</feature>
<evidence type="ECO:0000259" key="1">
    <source>
        <dbReference type="Pfam" id="PF08239"/>
    </source>
</evidence>